<name>A0AAV9TYX4_9PEZI</name>
<keyword evidence="3" id="KW-1185">Reference proteome</keyword>
<feature type="compositionally biased region" description="Low complexity" evidence="1">
    <location>
        <begin position="305"/>
        <end position="373"/>
    </location>
</feature>
<feature type="region of interest" description="Disordered" evidence="1">
    <location>
        <begin position="286"/>
        <end position="422"/>
    </location>
</feature>
<feature type="compositionally biased region" description="Gly residues" evidence="1">
    <location>
        <begin position="374"/>
        <end position="384"/>
    </location>
</feature>
<feature type="compositionally biased region" description="Polar residues" evidence="1">
    <location>
        <begin position="286"/>
        <end position="304"/>
    </location>
</feature>
<reference evidence="2 3" key="1">
    <citation type="submission" date="2019-10" db="EMBL/GenBank/DDBJ databases">
        <authorList>
            <person name="Palmer J.M."/>
        </authorList>
    </citation>
    <scope>NUCLEOTIDE SEQUENCE [LARGE SCALE GENOMIC DNA]</scope>
    <source>
        <strain evidence="2 3">TWF730</strain>
    </source>
</reference>
<dbReference type="AlphaFoldDB" id="A0AAV9TYX4"/>
<dbReference type="Proteomes" id="UP001373714">
    <property type="component" value="Unassembled WGS sequence"/>
</dbReference>
<organism evidence="2 3">
    <name type="scientific">Orbilia blumenaviensis</name>
    <dbReference type="NCBI Taxonomy" id="1796055"/>
    <lineage>
        <taxon>Eukaryota</taxon>
        <taxon>Fungi</taxon>
        <taxon>Dikarya</taxon>
        <taxon>Ascomycota</taxon>
        <taxon>Pezizomycotina</taxon>
        <taxon>Orbiliomycetes</taxon>
        <taxon>Orbiliales</taxon>
        <taxon>Orbiliaceae</taxon>
        <taxon>Orbilia</taxon>
    </lineage>
</organism>
<proteinExistence type="predicted"/>
<accession>A0AAV9TYX4</accession>
<sequence>MRDSKRTSINNLLTTSFPFKSLFTSLLLFGFSTSYDGTVTETVFETVPNPLTITSYYTASDGCLRLPTCIIVNGSAIFPSGTNSNGQSGSGTATSATTTTLTTFTGQPDVGFVLYGDGELNDHYVQFDDVTGRFVFAEVGTYRFVQLQVNDGGTGLLQNGLNLTELVFLRYNSTVRNAYPAESAEIVDIVQEVRHASQDELLATDIMGTWGWNATDGQLGLQRDGDRWVFYVGTGPSLRARQIPNGQPSFDVFVLPQALSVPSDSAFQRLLLGAAVASDFPSSLFTESPTATQTGSATDTSGQLTRTGTNSNGSGTGTRTGTRRTGSATRTGTSGRSNTRSNTGTITNIRSTGTFRSTGSSRTVTRSGTTASGTGTGTSTGTGNTGTITSTGTGTGGTETGTGSTGTETGTGGTGTGTGGSSGGTAEIYSLITQYNLQQYCTELLSFFSPTWPTTISTTSYYSTSTDLVTEFTETATTYTNTAEVATSTGYVAGTITTAPTLRRRTKTKTIRGSYKRRRVAPDTPAQLSGYPADSISAACVEAATSPTAYIYQFKTISTYSPLTTTTDLTQTNTVSDIFTTTTGDVAMQTIPAIGNFKLVHSDLSDTSGTYYGWYVHYIAVDIPVKVKQTADTMREALTQIFYDVNGYPILTWSVTGGTTSFVWFEKIGATGANVPTTDTVTNYRLANYDYYTGADRKMFAVTYNFTSYEAKPDGSVNPVTSGRFYMCDTETAYANLGFFDLYYGPSDFSSKSGYSAGNCKDTGMDALWGEDPCKNGCS</sequence>
<evidence type="ECO:0000313" key="2">
    <source>
        <dbReference type="EMBL" id="KAK6331439.1"/>
    </source>
</evidence>
<feature type="compositionally biased region" description="Gly residues" evidence="1">
    <location>
        <begin position="393"/>
        <end position="422"/>
    </location>
</feature>
<protein>
    <submittedName>
        <fullName evidence="2">Uncharacterized protein</fullName>
    </submittedName>
</protein>
<evidence type="ECO:0000256" key="1">
    <source>
        <dbReference type="SAM" id="MobiDB-lite"/>
    </source>
</evidence>
<comment type="caution">
    <text evidence="2">The sequence shown here is derived from an EMBL/GenBank/DDBJ whole genome shotgun (WGS) entry which is preliminary data.</text>
</comment>
<dbReference type="EMBL" id="JAVHNS010000018">
    <property type="protein sequence ID" value="KAK6331439.1"/>
    <property type="molecule type" value="Genomic_DNA"/>
</dbReference>
<gene>
    <name evidence="2" type="ORF">TWF730_004521</name>
</gene>
<evidence type="ECO:0000313" key="3">
    <source>
        <dbReference type="Proteomes" id="UP001373714"/>
    </source>
</evidence>